<evidence type="ECO:0000313" key="1">
    <source>
        <dbReference type="EMBL" id="MFG6272871.1"/>
    </source>
</evidence>
<name>A0ABW7DNA5_9FIRM</name>
<keyword evidence="2" id="KW-1185">Reference proteome</keyword>
<dbReference type="EMBL" id="JBIEKR010000005">
    <property type="protein sequence ID" value="MFG6272871.1"/>
    <property type="molecule type" value="Genomic_DNA"/>
</dbReference>
<gene>
    <name evidence="1" type="ORF">ACGTZG_06670</name>
</gene>
<proteinExistence type="predicted"/>
<accession>A0ABW7DNA5</accession>
<comment type="caution">
    <text evidence="1">The sequence shown here is derived from an EMBL/GenBank/DDBJ whole genome shotgun (WGS) entry which is preliminary data.</text>
</comment>
<protein>
    <recommendedName>
        <fullName evidence="3">Phage major capsid protein</fullName>
    </recommendedName>
</protein>
<evidence type="ECO:0000313" key="2">
    <source>
        <dbReference type="Proteomes" id="UP001605989"/>
    </source>
</evidence>
<reference evidence="1 2" key="1">
    <citation type="submission" date="2024-10" db="EMBL/GenBank/DDBJ databases">
        <authorList>
            <person name="Sang B.-I."/>
            <person name="Prabhaharan D."/>
        </authorList>
    </citation>
    <scope>NUCLEOTIDE SEQUENCE [LARGE SCALE GENOMIC DNA]</scope>
    <source>
        <strain evidence="1 2">MH</strain>
    </source>
</reference>
<organism evidence="1 2">
    <name type="scientific">Megasphaera hexanoica</name>
    <dbReference type="NCBI Taxonomy" id="1675036"/>
    <lineage>
        <taxon>Bacteria</taxon>
        <taxon>Bacillati</taxon>
        <taxon>Bacillota</taxon>
        <taxon>Negativicutes</taxon>
        <taxon>Veillonellales</taxon>
        <taxon>Veillonellaceae</taxon>
        <taxon>Megasphaera</taxon>
    </lineage>
</organism>
<evidence type="ECO:0008006" key="3">
    <source>
        <dbReference type="Google" id="ProtNLM"/>
    </source>
</evidence>
<dbReference type="RefSeq" id="WP_113855395.1">
    <property type="nucleotide sequence ID" value="NZ_CP011940.1"/>
</dbReference>
<sequence>MSDRTFTQEEVDNIVKGRLAQERAKHENMIQAKEDEWRGKFEQYKETVEAERKRTTADKIKTQVVAALNKYHAISPDLADLITGKVHVKDDGSLVMDGANQTEISIDDGVSAWLHDRPQFVKNMSIPGSGVLGGLNIRNREADDANAIRAAMHIPLK</sequence>
<dbReference type="Proteomes" id="UP001605989">
    <property type="component" value="Unassembled WGS sequence"/>
</dbReference>